<dbReference type="PANTHER" id="PTHR11537:SF254">
    <property type="entry name" value="POTASSIUM VOLTAGE-GATED CHANNEL PROTEIN SHAB"/>
    <property type="match status" value="1"/>
</dbReference>
<evidence type="ECO:0000256" key="6">
    <source>
        <dbReference type="ARBA" id="ARBA00023136"/>
    </source>
</evidence>
<protein>
    <recommendedName>
        <fullName evidence="10">Potassium channel domain-containing protein</fullName>
    </recommendedName>
</protein>
<comment type="subcellular location">
    <subcellularLocation>
        <location evidence="1">Membrane</location>
        <topology evidence="1">Multi-pass membrane protein</topology>
    </subcellularLocation>
</comment>
<evidence type="ECO:0000259" key="10">
    <source>
        <dbReference type="Pfam" id="PF07885"/>
    </source>
</evidence>
<gene>
    <name evidence="11" type="ORF">FC92_GL001448</name>
</gene>
<evidence type="ECO:0000256" key="1">
    <source>
        <dbReference type="ARBA" id="ARBA00004141"/>
    </source>
</evidence>
<dbReference type="SUPFAM" id="SSF81324">
    <property type="entry name" value="Voltage-gated potassium channels"/>
    <property type="match status" value="1"/>
</dbReference>
<keyword evidence="12" id="KW-1185">Reference proteome</keyword>
<evidence type="ECO:0000313" key="11">
    <source>
        <dbReference type="EMBL" id="KRL07877.1"/>
    </source>
</evidence>
<name>A0A0R1MRV0_9LACO</name>
<dbReference type="Gene3D" id="1.10.287.70">
    <property type="match status" value="1"/>
</dbReference>
<organism evidence="11 12">
    <name type="scientific">Liquorilactobacillus hordei DSM 19519</name>
    <dbReference type="NCBI Taxonomy" id="1423759"/>
    <lineage>
        <taxon>Bacteria</taxon>
        <taxon>Bacillati</taxon>
        <taxon>Bacillota</taxon>
        <taxon>Bacilli</taxon>
        <taxon>Lactobacillales</taxon>
        <taxon>Lactobacillaceae</taxon>
        <taxon>Liquorilactobacillus</taxon>
    </lineage>
</organism>
<feature type="transmembrane region" description="Helical" evidence="9">
    <location>
        <begin position="38"/>
        <end position="62"/>
    </location>
</feature>
<evidence type="ECO:0000313" key="12">
    <source>
        <dbReference type="Proteomes" id="UP000051448"/>
    </source>
</evidence>
<feature type="domain" description="Potassium channel" evidence="10">
    <location>
        <begin position="2"/>
        <end position="63"/>
    </location>
</feature>
<keyword evidence="7" id="KW-0407">Ion channel</keyword>
<feature type="coiled-coil region" evidence="8">
    <location>
        <begin position="63"/>
        <end position="90"/>
    </location>
</feature>
<evidence type="ECO:0000256" key="2">
    <source>
        <dbReference type="ARBA" id="ARBA00022448"/>
    </source>
</evidence>
<sequence>MYSLAENVSLSESFWWAIATATTVGYGDISPHTAVGKFAAVLLMFVGIGFIGMLTSSITEYFTVQENNKEDKILKKLDQLEKENIELKEKINKLIK</sequence>
<dbReference type="Proteomes" id="UP000051448">
    <property type="component" value="Unassembled WGS sequence"/>
</dbReference>
<evidence type="ECO:0000256" key="3">
    <source>
        <dbReference type="ARBA" id="ARBA00022692"/>
    </source>
</evidence>
<dbReference type="PATRIC" id="fig|1423759.3.peg.1517"/>
<dbReference type="AlphaFoldDB" id="A0A0R1MRV0"/>
<proteinExistence type="predicted"/>
<evidence type="ECO:0000256" key="4">
    <source>
        <dbReference type="ARBA" id="ARBA00022989"/>
    </source>
</evidence>
<dbReference type="PRINTS" id="PR00169">
    <property type="entry name" value="KCHANNEL"/>
</dbReference>
<evidence type="ECO:0000256" key="7">
    <source>
        <dbReference type="ARBA" id="ARBA00023303"/>
    </source>
</evidence>
<dbReference type="Pfam" id="PF07885">
    <property type="entry name" value="Ion_trans_2"/>
    <property type="match status" value="1"/>
</dbReference>
<evidence type="ECO:0000256" key="5">
    <source>
        <dbReference type="ARBA" id="ARBA00023065"/>
    </source>
</evidence>
<dbReference type="STRING" id="1423759.FC92_GL001448"/>
<dbReference type="InterPro" id="IPR013099">
    <property type="entry name" value="K_chnl_dom"/>
</dbReference>
<dbReference type="GO" id="GO:0008076">
    <property type="term" value="C:voltage-gated potassium channel complex"/>
    <property type="evidence" value="ECO:0007669"/>
    <property type="project" value="InterPro"/>
</dbReference>
<keyword evidence="8" id="KW-0175">Coiled coil</keyword>
<dbReference type="GO" id="GO:0001508">
    <property type="term" value="P:action potential"/>
    <property type="evidence" value="ECO:0007669"/>
    <property type="project" value="TreeGrafter"/>
</dbReference>
<evidence type="ECO:0000256" key="9">
    <source>
        <dbReference type="SAM" id="Phobius"/>
    </source>
</evidence>
<keyword evidence="4 9" id="KW-1133">Transmembrane helix</keyword>
<dbReference type="PANTHER" id="PTHR11537">
    <property type="entry name" value="VOLTAGE-GATED POTASSIUM CHANNEL"/>
    <property type="match status" value="1"/>
</dbReference>
<keyword evidence="2" id="KW-0813">Transport</keyword>
<evidence type="ECO:0000256" key="8">
    <source>
        <dbReference type="SAM" id="Coils"/>
    </source>
</evidence>
<keyword evidence="5" id="KW-0406">Ion transport</keyword>
<dbReference type="GO" id="GO:0005249">
    <property type="term" value="F:voltage-gated potassium channel activity"/>
    <property type="evidence" value="ECO:0007669"/>
    <property type="project" value="InterPro"/>
</dbReference>
<dbReference type="EMBL" id="AZDX01000004">
    <property type="protein sequence ID" value="KRL07877.1"/>
    <property type="molecule type" value="Genomic_DNA"/>
</dbReference>
<dbReference type="InterPro" id="IPR028325">
    <property type="entry name" value="VG_K_chnl"/>
</dbReference>
<keyword evidence="6 9" id="KW-0472">Membrane</keyword>
<keyword evidence="3 9" id="KW-0812">Transmembrane</keyword>
<reference evidence="11 12" key="1">
    <citation type="journal article" date="2015" name="Genome Announc.">
        <title>Expanding the biotechnology potential of lactobacilli through comparative genomics of 213 strains and associated genera.</title>
        <authorList>
            <person name="Sun Z."/>
            <person name="Harris H.M."/>
            <person name="McCann A."/>
            <person name="Guo C."/>
            <person name="Argimon S."/>
            <person name="Zhang W."/>
            <person name="Yang X."/>
            <person name="Jeffery I.B."/>
            <person name="Cooney J.C."/>
            <person name="Kagawa T.F."/>
            <person name="Liu W."/>
            <person name="Song Y."/>
            <person name="Salvetti E."/>
            <person name="Wrobel A."/>
            <person name="Rasinkangas P."/>
            <person name="Parkhill J."/>
            <person name="Rea M.C."/>
            <person name="O'Sullivan O."/>
            <person name="Ritari J."/>
            <person name="Douillard F.P."/>
            <person name="Paul Ross R."/>
            <person name="Yang R."/>
            <person name="Briner A.E."/>
            <person name="Felis G.E."/>
            <person name="de Vos W.M."/>
            <person name="Barrangou R."/>
            <person name="Klaenhammer T.R."/>
            <person name="Caufield P.W."/>
            <person name="Cui Y."/>
            <person name="Zhang H."/>
            <person name="O'Toole P.W."/>
        </authorList>
    </citation>
    <scope>NUCLEOTIDE SEQUENCE [LARGE SCALE GENOMIC DNA]</scope>
    <source>
        <strain evidence="11 12">DSM 19519</strain>
    </source>
</reference>
<accession>A0A0R1MRV0</accession>
<comment type="caution">
    <text evidence="11">The sequence shown here is derived from an EMBL/GenBank/DDBJ whole genome shotgun (WGS) entry which is preliminary data.</text>
</comment>